<dbReference type="InterPro" id="IPR038213">
    <property type="entry name" value="IFI6/IFI27-like_sf"/>
</dbReference>
<evidence type="ECO:0000256" key="2">
    <source>
        <dbReference type="ARBA" id="ARBA00007262"/>
    </source>
</evidence>
<keyword evidence="8" id="KW-1185">Reference proteome</keyword>
<dbReference type="Gene3D" id="6.10.110.10">
    <property type="match status" value="1"/>
</dbReference>
<evidence type="ECO:0000256" key="4">
    <source>
        <dbReference type="ARBA" id="ARBA00022989"/>
    </source>
</evidence>
<dbReference type="InterPro" id="IPR009311">
    <property type="entry name" value="IFI6/IFI27-like"/>
</dbReference>
<dbReference type="EMBL" id="JARKIB010000005">
    <property type="protein sequence ID" value="KAJ7779773.1"/>
    <property type="molecule type" value="Genomic_DNA"/>
</dbReference>
<dbReference type="PANTHER" id="PTHR16932">
    <property type="entry name" value="INTERFERON ALPHA-INDUCIBLE PROTEIN 27"/>
    <property type="match status" value="1"/>
</dbReference>
<evidence type="ECO:0000256" key="6">
    <source>
        <dbReference type="SAM" id="Phobius"/>
    </source>
</evidence>
<evidence type="ECO:0000256" key="3">
    <source>
        <dbReference type="ARBA" id="ARBA00022692"/>
    </source>
</evidence>
<evidence type="ECO:0000313" key="7">
    <source>
        <dbReference type="EMBL" id="KAJ7779773.1"/>
    </source>
</evidence>
<keyword evidence="5 6" id="KW-0472">Membrane</keyword>
<dbReference type="Proteomes" id="UP001215598">
    <property type="component" value="Unassembled WGS sequence"/>
</dbReference>
<feature type="transmembrane region" description="Helical" evidence="6">
    <location>
        <begin position="68"/>
        <end position="89"/>
    </location>
</feature>
<proteinExistence type="inferred from homology"/>
<comment type="subcellular location">
    <subcellularLocation>
        <location evidence="1">Membrane</location>
        <topology evidence="1">Multi-pass membrane protein</topology>
    </subcellularLocation>
</comment>
<evidence type="ECO:0000313" key="8">
    <source>
        <dbReference type="Proteomes" id="UP001215598"/>
    </source>
</evidence>
<dbReference type="Pfam" id="PF06140">
    <property type="entry name" value="Ifi-6-16"/>
    <property type="match status" value="1"/>
</dbReference>
<dbReference type="AlphaFoldDB" id="A0AAD7NXY5"/>
<keyword evidence="4 6" id="KW-1133">Transmembrane helix</keyword>
<gene>
    <name evidence="7" type="ORF">B0H16DRAFT_1499824</name>
</gene>
<feature type="transmembrane region" description="Helical" evidence="6">
    <location>
        <begin position="101"/>
        <end position="121"/>
    </location>
</feature>
<keyword evidence="3 6" id="KW-0812">Transmembrane</keyword>
<sequence>MKLPVAAGVALAPHAENAFNTIKSVHIPQEHLDAAAAFANNAAVGAGKAAGDLQQTYNAMDPDAKRKMAFIVGGVAVGLVAPPLILNAVGFTKGGVAAGSAAAGIHAGIGSVGAGSVFAGLQSAGAVGLAPGVCAAFAGLGGATGLFLEDLTKKRDNKL</sequence>
<organism evidence="7 8">
    <name type="scientific">Mycena metata</name>
    <dbReference type="NCBI Taxonomy" id="1033252"/>
    <lineage>
        <taxon>Eukaryota</taxon>
        <taxon>Fungi</taxon>
        <taxon>Dikarya</taxon>
        <taxon>Basidiomycota</taxon>
        <taxon>Agaricomycotina</taxon>
        <taxon>Agaricomycetes</taxon>
        <taxon>Agaricomycetidae</taxon>
        <taxon>Agaricales</taxon>
        <taxon>Marasmiineae</taxon>
        <taxon>Mycenaceae</taxon>
        <taxon>Mycena</taxon>
    </lineage>
</organism>
<dbReference type="PANTHER" id="PTHR16932:SF18">
    <property type="entry name" value="INTERFERON, ALPHA-INDUCIBLE PROTEIN 27-LIKE 2"/>
    <property type="match status" value="1"/>
</dbReference>
<feature type="transmembrane region" description="Helical" evidence="6">
    <location>
        <begin position="127"/>
        <end position="148"/>
    </location>
</feature>
<comment type="caution">
    <text evidence="7">The sequence shown here is derived from an EMBL/GenBank/DDBJ whole genome shotgun (WGS) entry which is preliminary data.</text>
</comment>
<comment type="similarity">
    <text evidence="2">Belongs to the IFI6/IFI27 family.</text>
</comment>
<reference evidence="7" key="1">
    <citation type="submission" date="2023-03" db="EMBL/GenBank/DDBJ databases">
        <title>Massive genome expansion in bonnet fungi (Mycena s.s.) driven by repeated elements and novel gene families across ecological guilds.</title>
        <authorList>
            <consortium name="Lawrence Berkeley National Laboratory"/>
            <person name="Harder C.B."/>
            <person name="Miyauchi S."/>
            <person name="Viragh M."/>
            <person name="Kuo A."/>
            <person name="Thoen E."/>
            <person name="Andreopoulos B."/>
            <person name="Lu D."/>
            <person name="Skrede I."/>
            <person name="Drula E."/>
            <person name="Henrissat B."/>
            <person name="Morin E."/>
            <person name="Kohler A."/>
            <person name="Barry K."/>
            <person name="LaButti K."/>
            <person name="Morin E."/>
            <person name="Salamov A."/>
            <person name="Lipzen A."/>
            <person name="Mereny Z."/>
            <person name="Hegedus B."/>
            <person name="Baldrian P."/>
            <person name="Stursova M."/>
            <person name="Weitz H."/>
            <person name="Taylor A."/>
            <person name="Grigoriev I.V."/>
            <person name="Nagy L.G."/>
            <person name="Martin F."/>
            <person name="Kauserud H."/>
        </authorList>
    </citation>
    <scope>NUCLEOTIDE SEQUENCE</scope>
    <source>
        <strain evidence="7">CBHHK182m</strain>
    </source>
</reference>
<dbReference type="GO" id="GO:0016020">
    <property type="term" value="C:membrane"/>
    <property type="evidence" value="ECO:0007669"/>
    <property type="project" value="UniProtKB-SubCell"/>
</dbReference>
<accession>A0AAD7NXY5</accession>
<protein>
    <submittedName>
        <fullName evidence="7">Uncharacterized protein</fullName>
    </submittedName>
</protein>
<name>A0AAD7NXY5_9AGAR</name>
<evidence type="ECO:0000256" key="1">
    <source>
        <dbReference type="ARBA" id="ARBA00004141"/>
    </source>
</evidence>
<evidence type="ECO:0000256" key="5">
    <source>
        <dbReference type="ARBA" id="ARBA00023136"/>
    </source>
</evidence>